<dbReference type="EMBL" id="BNBT01000099">
    <property type="protein sequence ID" value="GHE77682.1"/>
    <property type="molecule type" value="Genomic_DNA"/>
</dbReference>
<evidence type="ECO:0000313" key="8">
    <source>
        <dbReference type="EMBL" id="GHE77682.1"/>
    </source>
</evidence>
<keyword evidence="9" id="KW-1185">Reference proteome</keyword>
<dbReference type="InterPro" id="IPR010290">
    <property type="entry name" value="TM_effector"/>
</dbReference>
<sequence>MPSTTPSPPPAVTGTEPVPPLRRNRDFRLMWTGAGASLFGTRVAATAYPLLVLWSGGSPAQAGLVGFAALLPQLLLLLPAGVLVDRWDRRRVMLGCDLVGLVSMASLVVALAGGRLWVHHVMAAAFLEGAAVILYRLAERAAVRHVVHPGHLSAALAQNEARGRAAGLLGQPLGSVLFTAFRWLPFGVAALTHLVALLTLSAIRKDFQDTDRPAPRALRTEIAEGVAWVWRQRFMRAAILLVGGSNLAFQVLALALVLIIKEGGYEPYMVGVLGLLGGAGGVLGAMAAPWFMRRFPIQEILVLAMALWATLMCAVGFVGHPVALGALGAGTSAAGALLNVAAGVHQVQVTPDALQGRVSSVFTLVGSGLNSLGALLGGALLAAFGTRTTVLGVSIGMTVLTAVALSAPVIKRPPEQL</sequence>
<reference evidence="8" key="2">
    <citation type="submission" date="2020-09" db="EMBL/GenBank/DDBJ databases">
        <authorList>
            <person name="Sun Q."/>
            <person name="Ohkuma M."/>
        </authorList>
    </citation>
    <scope>NUCLEOTIDE SEQUENCE</scope>
    <source>
        <strain evidence="8">JCM 4784</strain>
    </source>
</reference>
<keyword evidence="5 7" id="KW-1133">Transmembrane helix</keyword>
<feature type="transmembrane region" description="Helical" evidence="7">
    <location>
        <begin position="267"/>
        <end position="288"/>
    </location>
</feature>
<evidence type="ECO:0000313" key="9">
    <source>
        <dbReference type="Proteomes" id="UP000608024"/>
    </source>
</evidence>
<dbReference type="Proteomes" id="UP000608024">
    <property type="component" value="Unassembled WGS sequence"/>
</dbReference>
<feature type="transmembrane region" description="Helical" evidence="7">
    <location>
        <begin position="96"/>
        <end position="118"/>
    </location>
</feature>
<dbReference type="PANTHER" id="PTHR23513">
    <property type="entry name" value="INTEGRAL MEMBRANE EFFLUX PROTEIN-RELATED"/>
    <property type="match status" value="1"/>
</dbReference>
<dbReference type="Pfam" id="PF05977">
    <property type="entry name" value="MFS_3"/>
    <property type="match status" value="1"/>
</dbReference>
<dbReference type="PANTHER" id="PTHR23513:SF6">
    <property type="entry name" value="MAJOR FACILITATOR SUPERFAMILY ASSOCIATED DOMAIN-CONTAINING PROTEIN"/>
    <property type="match status" value="1"/>
</dbReference>
<name>A0A919DU44_9ACTN</name>
<organism evidence="8 9">
    <name type="scientific">Streptomyces longispororuber</name>
    <dbReference type="NCBI Taxonomy" id="68230"/>
    <lineage>
        <taxon>Bacteria</taxon>
        <taxon>Bacillati</taxon>
        <taxon>Actinomycetota</taxon>
        <taxon>Actinomycetes</taxon>
        <taxon>Kitasatosporales</taxon>
        <taxon>Streptomycetaceae</taxon>
        <taxon>Streptomyces</taxon>
    </lineage>
</organism>
<keyword evidence="4 7" id="KW-0812">Transmembrane</keyword>
<keyword evidence="2" id="KW-0813">Transport</keyword>
<feature type="transmembrane region" description="Helical" evidence="7">
    <location>
        <begin position="63"/>
        <end position="84"/>
    </location>
</feature>
<evidence type="ECO:0000256" key="5">
    <source>
        <dbReference type="ARBA" id="ARBA00022989"/>
    </source>
</evidence>
<comment type="caution">
    <text evidence="8">The sequence shown here is derived from an EMBL/GenBank/DDBJ whole genome shotgun (WGS) entry which is preliminary data.</text>
</comment>
<feature type="transmembrane region" description="Helical" evidence="7">
    <location>
        <begin position="183"/>
        <end position="203"/>
    </location>
</feature>
<protein>
    <submittedName>
        <fullName evidence="8">MFS transporter</fullName>
    </submittedName>
</protein>
<proteinExistence type="predicted"/>
<evidence type="ECO:0000256" key="1">
    <source>
        <dbReference type="ARBA" id="ARBA00004651"/>
    </source>
</evidence>
<dbReference type="AlphaFoldDB" id="A0A919DU44"/>
<dbReference type="InterPro" id="IPR036259">
    <property type="entry name" value="MFS_trans_sf"/>
</dbReference>
<gene>
    <name evidence="8" type="ORF">GCM10018785_52420</name>
</gene>
<dbReference type="SUPFAM" id="SSF103473">
    <property type="entry name" value="MFS general substrate transporter"/>
    <property type="match status" value="1"/>
</dbReference>
<feature type="transmembrane region" description="Helical" evidence="7">
    <location>
        <begin position="29"/>
        <end position="51"/>
    </location>
</feature>
<feature type="transmembrane region" description="Helical" evidence="7">
    <location>
        <begin position="390"/>
        <end position="410"/>
    </location>
</feature>
<evidence type="ECO:0000256" key="2">
    <source>
        <dbReference type="ARBA" id="ARBA00022448"/>
    </source>
</evidence>
<feature type="transmembrane region" description="Helical" evidence="7">
    <location>
        <begin position="238"/>
        <end position="261"/>
    </location>
</feature>
<feature type="transmembrane region" description="Helical" evidence="7">
    <location>
        <begin position="300"/>
        <end position="318"/>
    </location>
</feature>
<reference evidence="8" key="1">
    <citation type="journal article" date="2014" name="Int. J. Syst. Evol. Microbiol.">
        <title>Complete genome sequence of Corynebacterium casei LMG S-19264T (=DSM 44701T), isolated from a smear-ripened cheese.</title>
        <authorList>
            <consortium name="US DOE Joint Genome Institute (JGI-PGF)"/>
            <person name="Walter F."/>
            <person name="Albersmeier A."/>
            <person name="Kalinowski J."/>
            <person name="Ruckert C."/>
        </authorList>
    </citation>
    <scope>NUCLEOTIDE SEQUENCE</scope>
    <source>
        <strain evidence="8">JCM 4784</strain>
    </source>
</reference>
<dbReference type="CDD" id="cd06173">
    <property type="entry name" value="MFS_MefA_like"/>
    <property type="match status" value="1"/>
</dbReference>
<comment type="subcellular location">
    <subcellularLocation>
        <location evidence="1">Cell membrane</location>
        <topology evidence="1">Multi-pass membrane protein</topology>
    </subcellularLocation>
</comment>
<evidence type="ECO:0000256" key="3">
    <source>
        <dbReference type="ARBA" id="ARBA00022475"/>
    </source>
</evidence>
<feature type="transmembrane region" description="Helical" evidence="7">
    <location>
        <begin position="361"/>
        <end position="384"/>
    </location>
</feature>
<evidence type="ECO:0000256" key="7">
    <source>
        <dbReference type="SAM" id="Phobius"/>
    </source>
</evidence>
<feature type="transmembrane region" description="Helical" evidence="7">
    <location>
        <begin position="324"/>
        <end position="341"/>
    </location>
</feature>
<dbReference type="GO" id="GO:0005886">
    <property type="term" value="C:plasma membrane"/>
    <property type="evidence" value="ECO:0007669"/>
    <property type="project" value="UniProtKB-SubCell"/>
</dbReference>
<dbReference type="RefSeq" id="WP_229925925.1">
    <property type="nucleotide sequence ID" value="NZ_BNBT01000099.1"/>
</dbReference>
<evidence type="ECO:0000256" key="4">
    <source>
        <dbReference type="ARBA" id="ARBA00022692"/>
    </source>
</evidence>
<evidence type="ECO:0000256" key="6">
    <source>
        <dbReference type="ARBA" id="ARBA00023136"/>
    </source>
</evidence>
<accession>A0A919DU44</accession>
<keyword evidence="6 7" id="KW-0472">Membrane</keyword>
<keyword evidence="3" id="KW-1003">Cell membrane</keyword>
<dbReference type="Gene3D" id="1.20.1250.20">
    <property type="entry name" value="MFS general substrate transporter like domains"/>
    <property type="match status" value="1"/>
</dbReference>